<feature type="transmembrane region" description="Helical" evidence="8">
    <location>
        <begin position="227"/>
        <end position="250"/>
    </location>
</feature>
<dbReference type="InterPro" id="IPR020846">
    <property type="entry name" value="MFS_dom"/>
</dbReference>
<feature type="region of interest" description="Disordered" evidence="7">
    <location>
        <begin position="436"/>
        <end position="480"/>
    </location>
</feature>
<dbReference type="AlphaFoldDB" id="A0A9Q9MF81"/>
<feature type="transmembrane region" description="Helical" evidence="8">
    <location>
        <begin position="96"/>
        <end position="114"/>
    </location>
</feature>
<feature type="transmembrane region" description="Helical" evidence="8">
    <location>
        <begin position="262"/>
        <end position="281"/>
    </location>
</feature>
<feature type="transmembrane region" description="Helical" evidence="8">
    <location>
        <begin position="353"/>
        <end position="376"/>
    </location>
</feature>
<accession>A0A9Q9MF81</accession>
<proteinExistence type="inferred from homology"/>
<reference evidence="10" key="1">
    <citation type="submission" date="2021-04" db="EMBL/GenBank/DDBJ databases">
        <title>Dactylosporangium aurantiacum NRRL B-8018 full assembly.</title>
        <authorList>
            <person name="Hartkoorn R.C."/>
            <person name="Beaudoing E."/>
            <person name="Hot D."/>
        </authorList>
    </citation>
    <scope>NUCLEOTIDE SEQUENCE</scope>
    <source>
        <strain evidence="10">NRRL B-8018</strain>
    </source>
</reference>
<evidence type="ECO:0000313" key="10">
    <source>
        <dbReference type="EMBL" id="UWZ56933.1"/>
    </source>
</evidence>
<feature type="transmembrane region" description="Helical" evidence="8">
    <location>
        <begin position="317"/>
        <end position="341"/>
    </location>
</feature>
<feature type="transmembrane region" description="Helical" evidence="8">
    <location>
        <begin position="120"/>
        <end position="142"/>
    </location>
</feature>
<protein>
    <submittedName>
        <fullName evidence="10">MFS transporter</fullName>
    </submittedName>
</protein>
<feature type="domain" description="Major facilitator superfamily (MFS) profile" evidence="9">
    <location>
        <begin position="31"/>
        <end position="403"/>
    </location>
</feature>
<dbReference type="InterPro" id="IPR051788">
    <property type="entry name" value="MFS_Transporter"/>
</dbReference>
<feature type="transmembrane region" description="Helical" evidence="8">
    <location>
        <begin position="180"/>
        <end position="199"/>
    </location>
</feature>
<evidence type="ECO:0000256" key="3">
    <source>
        <dbReference type="ARBA" id="ARBA00022448"/>
    </source>
</evidence>
<dbReference type="KEGG" id="daur:Daura_12595"/>
<evidence type="ECO:0000313" key="11">
    <source>
        <dbReference type="Proteomes" id="UP001058003"/>
    </source>
</evidence>
<dbReference type="GO" id="GO:0022857">
    <property type="term" value="F:transmembrane transporter activity"/>
    <property type="evidence" value="ECO:0007669"/>
    <property type="project" value="InterPro"/>
</dbReference>
<dbReference type="SUPFAM" id="SSF103473">
    <property type="entry name" value="MFS general substrate transporter"/>
    <property type="match status" value="1"/>
</dbReference>
<evidence type="ECO:0000256" key="8">
    <source>
        <dbReference type="SAM" id="Phobius"/>
    </source>
</evidence>
<evidence type="ECO:0000256" key="5">
    <source>
        <dbReference type="ARBA" id="ARBA00022989"/>
    </source>
</evidence>
<dbReference type="Pfam" id="PF07690">
    <property type="entry name" value="MFS_1"/>
    <property type="match status" value="1"/>
</dbReference>
<evidence type="ECO:0000256" key="1">
    <source>
        <dbReference type="ARBA" id="ARBA00004651"/>
    </source>
</evidence>
<dbReference type="InterPro" id="IPR036259">
    <property type="entry name" value="MFS_trans_sf"/>
</dbReference>
<evidence type="ECO:0000256" key="6">
    <source>
        <dbReference type="ARBA" id="ARBA00023136"/>
    </source>
</evidence>
<evidence type="ECO:0000256" key="7">
    <source>
        <dbReference type="SAM" id="MobiDB-lite"/>
    </source>
</evidence>
<name>A0A9Q9MF81_9ACTN</name>
<keyword evidence="4 8" id="KW-0812">Transmembrane</keyword>
<dbReference type="GO" id="GO:0005886">
    <property type="term" value="C:plasma membrane"/>
    <property type="evidence" value="ECO:0007669"/>
    <property type="project" value="UniProtKB-SubCell"/>
</dbReference>
<feature type="compositionally biased region" description="Low complexity" evidence="7">
    <location>
        <begin position="436"/>
        <end position="454"/>
    </location>
</feature>
<feature type="transmembrane region" description="Helical" evidence="8">
    <location>
        <begin position="26"/>
        <end position="45"/>
    </location>
</feature>
<comment type="similarity">
    <text evidence="2">Belongs to the major facilitator superfamily.</text>
</comment>
<dbReference type="PANTHER" id="PTHR23514">
    <property type="entry name" value="BYPASS OF STOP CODON PROTEIN 6"/>
    <property type="match status" value="1"/>
</dbReference>
<keyword evidence="3" id="KW-0813">Transport</keyword>
<feature type="transmembrane region" description="Helical" evidence="8">
    <location>
        <begin position="293"/>
        <end position="311"/>
    </location>
</feature>
<organism evidence="10 11">
    <name type="scientific">Dactylosporangium aurantiacum</name>
    <dbReference type="NCBI Taxonomy" id="35754"/>
    <lineage>
        <taxon>Bacteria</taxon>
        <taxon>Bacillati</taxon>
        <taxon>Actinomycetota</taxon>
        <taxon>Actinomycetes</taxon>
        <taxon>Micromonosporales</taxon>
        <taxon>Micromonosporaceae</taxon>
        <taxon>Dactylosporangium</taxon>
    </lineage>
</organism>
<keyword evidence="6 8" id="KW-0472">Membrane</keyword>
<evidence type="ECO:0000259" key="9">
    <source>
        <dbReference type="PROSITE" id="PS50850"/>
    </source>
</evidence>
<dbReference type="InterPro" id="IPR011701">
    <property type="entry name" value="MFS"/>
</dbReference>
<dbReference type="Gene3D" id="1.20.1250.20">
    <property type="entry name" value="MFS general substrate transporter like domains"/>
    <property type="match status" value="2"/>
</dbReference>
<dbReference type="OrthoDB" id="9795150at2"/>
<comment type="subcellular location">
    <subcellularLocation>
        <location evidence="1">Cell membrane</location>
        <topology evidence="1">Multi-pass membrane protein</topology>
    </subcellularLocation>
</comment>
<dbReference type="Proteomes" id="UP001058003">
    <property type="component" value="Chromosome"/>
</dbReference>
<evidence type="ECO:0000256" key="2">
    <source>
        <dbReference type="ARBA" id="ARBA00008335"/>
    </source>
</evidence>
<dbReference type="PROSITE" id="PS50850">
    <property type="entry name" value="MFS"/>
    <property type="match status" value="1"/>
</dbReference>
<dbReference type="PANTHER" id="PTHR23514:SF3">
    <property type="entry name" value="BYPASS OF STOP CODON PROTEIN 6"/>
    <property type="match status" value="1"/>
</dbReference>
<feature type="transmembrane region" description="Helical" evidence="8">
    <location>
        <begin position="382"/>
        <end position="400"/>
    </location>
</feature>
<feature type="transmembrane region" description="Helical" evidence="8">
    <location>
        <begin position="65"/>
        <end position="89"/>
    </location>
</feature>
<dbReference type="EMBL" id="CP073767">
    <property type="protein sequence ID" value="UWZ56933.1"/>
    <property type="molecule type" value="Genomic_DNA"/>
</dbReference>
<gene>
    <name evidence="10" type="ORF">Daura_12595</name>
</gene>
<sequence>MSQTLIFASLILGEASRMMERRRISAVRTSLIVLAYFAFISLGLPDGLLGVGWPFMAATFDVPTASVGCLLVAATTGYLASSVAAGFLLSRVGVGWLLAASTAATSLALAGYALAPGLWFLVPCALLGGFGGGAIDAGLNAYAAANFNARHMNWMHACFGLGVAVGPLIMTSVLSGGSPWRLGYAVVAAAQLCLAVSFAGKARSWGRAPVPVHETPQRGRDTLRLPVVWLGVAAFGVYVAVEAGAGLWAFLLLTEGRGSSDAVAGVCVSGYWAMLFLGRVVQGAVADRVGVSRVIAGCLAGMAAGAFLVALPGPGWLAAAGLGLLGFAAAPVFPLLTLTTADRVGAAHADRAIGLQTAVAGLGGALVPTAIGVLLARAGVNILGSTLFALALLLLLLYRVSLRLAAVPAGAGRPDGAVAAAGWSVAAGVTVDGVATGPPDSSGAAARPAGPPAGISDRIGPVPGREVPVADPGDGAGSTP</sequence>
<keyword evidence="11" id="KW-1185">Reference proteome</keyword>
<feature type="transmembrane region" description="Helical" evidence="8">
    <location>
        <begin position="154"/>
        <end position="174"/>
    </location>
</feature>
<keyword evidence="5 8" id="KW-1133">Transmembrane helix</keyword>
<evidence type="ECO:0000256" key="4">
    <source>
        <dbReference type="ARBA" id="ARBA00022692"/>
    </source>
</evidence>